<dbReference type="Proteomes" id="UP000294963">
    <property type="component" value="Unassembled WGS sequence"/>
</dbReference>
<comment type="caution">
    <text evidence="2">The sequence shown here is derived from an EMBL/GenBank/DDBJ whole genome shotgun (WGS) entry which is preliminary data.</text>
</comment>
<evidence type="ECO:0000313" key="2">
    <source>
        <dbReference type="EMBL" id="TCM67520.1"/>
    </source>
</evidence>
<evidence type="ECO:0000256" key="1">
    <source>
        <dbReference type="SAM" id="Phobius"/>
    </source>
</evidence>
<reference evidence="2 3" key="1">
    <citation type="submission" date="2019-03" db="EMBL/GenBank/DDBJ databases">
        <title>Genomic analyses of the natural microbiome of Caenorhabditis elegans.</title>
        <authorList>
            <person name="Samuel B."/>
        </authorList>
    </citation>
    <scope>NUCLEOTIDE SEQUENCE [LARGE SCALE GENOMIC DNA]</scope>
    <source>
        <strain evidence="2 3">JUb89</strain>
    </source>
</reference>
<dbReference type="AlphaFoldDB" id="A0A4R1XY09"/>
<feature type="transmembrane region" description="Helical" evidence="1">
    <location>
        <begin position="30"/>
        <end position="57"/>
    </location>
</feature>
<accession>A0A4R1XY09</accession>
<keyword evidence="1" id="KW-1133">Transmembrane helix</keyword>
<protein>
    <recommendedName>
        <fullName evidence="4">LITAF domain-containing protein</fullName>
    </recommendedName>
</protein>
<name>A0A4R1XY09_ACICA</name>
<evidence type="ECO:0000313" key="3">
    <source>
        <dbReference type="Proteomes" id="UP000294963"/>
    </source>
</evidence>
<dbReference type="EMBL" id="SLVJ01000008">
    <property type="protein sequence ID" value="TCM67520.1"/>
    <property type="molecule type" value="Genomic_DNA"/>
</dbReference>
<evidence type="ECO:0008006" key="4">
    <source>
        <dbReference type="Google" id="ProtNLM"/>
    </source>
</evidence>
<gene>
    <name evidence="2" type="ORF">EC844_10834</name>
</gene>
<sequence>MAKVVAQKMMTCRHCGHVTLHQKNTKQMSWLMHLVLTIITAGVWAIFWILSFLWHMIAKPVTAVSNRWICSQCGR</sequence>
<keyword evidence="3" id="KW-1185">Reference proteome</keyword>
<dbReference type="OrthoDB" id="6694668at2"/>
<organism evidence="2 3">
    <name type="scientific">Acinetobacter calcoaceticus</name>
    <dbReference type="NCBI Taxonomy" id="471"/>
    <lineage>
        <taxon>Bacteria</taxon>
        <taxon>Pseudomonadati</taxon>
        <taxon>Pseudomonadota</taxon>
        <taxon>Gammaproteobacteria</taxon>
        <taxon>Moraxellales</taxon>
        <taxon>Moraxellaceae</taxon>
        <taxon>Acinetobacter</taxon>
        <taxon>Acinetobacter calcoaceticus/baumannii complex</taxon>
    </lineage>
</organism>
<keyword evidence="1" id="KW-0472">Membrane</keyword>
<keyword evidence="1" id="KW-0812">Transmembrane</keyword>
<proteinExistence type="predicted"/>